<reference evidence="3" key="2">
    <citation type="submission" date="2018-03" db="EMBL/GenBank/DDBJ databases">
        <title>The Triticum urartu genome reveals the dynamic nature of wheat genome evolution.</title>
        <authorList>
            <person name="Ling H."/>
            <person name="Ma B."/>
            <person name="Shi X."/>
            <person name="Liu H."/>
            <person name="Dong L."/>
            <person name="Sun H."/>
            <person name="Cao Y."/>
            <person name="Gao Q."/>
            <person name="Zheng S."/>
            <person name="Li Y."/>
            <person name="Yu Y."/>
            <person name="Du H."/>
            <person name="Qi M."/>
            <person name="Li Y."/>
            <person name="Yu H."/>
            <person name="Cui Y."/>
            <person name="Wang N."/>
            <person name="Chen C."/>
            <person name="Wu H."/>
            <person name="Zhao Y."/>
            <person name="Zhang J."/>
            <person name="Li Y."/>
            <person name="Zhou W."/>
            <person name="Zhang B."/>
            <person name="Hu W."/>
            <person name="Eijk M."/>
            <person name="Tang J."/>
            <person name="Witsenboer H."/>
            <person name="Zhao S."/>
            <person name="Li Z."/>
            <person name="Zhang A."/>
            <person name="Wang D."/>
            <person name="Liang C."/>
        </authorList>
    </citation>
    <scope>NUCLEOTIDE SEQUENCE [LARGE SCALE GENOMIC DNA]</scope>
    <source>
        <strain evidence="3">cv. G1812</strain>
    </source>
</reference>
<dbReference type="InterPro" id="IPR012337">
    <property type="entry name" value="RNaseH-like_sf"/>
</dbReference>
<organism evidence="3 4">
    <name type="scientific">Triticum urartu</name>
    <name type="common">Red wild einkorn</name>
    <name type="synonym">Crithodium urartu</name>
    <dbReference type="NCBI Taxonomy" id="4572"/>
    <lineage>
        <taxon>Eukaryota</taxon>
        <taxon>Viridiplantae</taxon>
        <taxon>Streptophyta</taxon>
        <taxon>Embryophyta</taxon>
        <taxon>Tracheophyta</taxon>
        <taxon>Spermatophyta</taxon>
        <taxon>Magnoliopsida</taxon>
        <taxon>Liliopsida</taxon>
        <taxon>Poales</taxon>
        <taxon>Poaceae</taxon>
        <taxon>BOP clade</taxon>
        <taxon>Pooideae</taxon>
        <taxon>Triticodae</taxon>
        <taxon>Triticeae</taxon>
        <taxon>Triticinae</taxon>
        <taxon>Triticum</taxon>
    </lineage>
</organism>
<name>A0A8R7QXA9_TRIUA</name>
<dbReference type="Gramene" id="TuG1812G0700001507.01.T02">
    <property type="protein sequence ID" value="TuG1812G0700001507.01.T02"/>
    <property type="gene ID" value="TuG1812G0700001507.01"/>
</dbReference>
<dbReference type="Pfam" id="PF14291">
    <property type="entry name" value="DUF4371"/>
    <property type="match status" value="1"/>
</dbReference>
<feature type="region of interest" description="Disordered" evidence="1">
    <location>
        <begin position="562"/>
        <end position="585"/>
    </location>
</feature>
<dbReference type="EnsemblPlants" id="TuG1812G0700001507.01.T02">
    <property type="protein sequence ID" value="TuG1812G0700001507.01.T02"/>
    <property type="gene ID" value="TuG1812G0700001507.01"/>
</dbReference>
<dbReference type="PANTHER" id="PTHR11697:SF230">
    <property type="entry name" value="ZINC FINGER, MYM DOMAIN CONTAINING 1"/>
    <property type="match status" value="1"/>
</dbReference>
<evidence type="ECO:0000259" key="2">
    <source>
        <dbReference type="Pfam" id="PF14291"/>
    </source>
</evidence>
<dbReference type="AlphaFoldDB" id="A0A8R7QXA9"/>
<protein>
    <recommendedName>
        <fullName evidence="2">DUF4371 domain-containing protein</fullName>
    </recommendedName>
</protein>
<sequence>MQQLAARPIDVAAQSSAGRNHLMTSHGIQLQLCQACAEETTKVIIDDIGDRNFSLLVDESRDASIKEQMAMVLRYVDKHGYAIERFIGIKHVGDTRAASLKASLDGVFLKHGLSMSKLRGQGYDGASNMRGQFLGLQRLILDENPYAFYIHCFAHQLQLVVVAIAKCCSSVLDFFNHITLIVNTVNASCKGHDELAQEQHDNIVSQLESGEIFSGRGKNQATNLVRPGDTRWGTHHKTLCRFIEMWTSVLHVLENSHDDAENLTQRTTAGGLISQMESFEFVFILHVIITLLGKTNELSQCLQRKDQNIVLAVSLIGITLRQLQNIRDNGWDQLLKDTTDFCVKHNIILPNMDDTIPARGRSRGRGGQMLTFYQRFRYEIFNVLLDQIIIELNNRFAERSTQLLRCIACLDPRSSFANFDEDKLIQLAQMYVDDFSIYEISFVLRNQLENFIADVRAYPSFVSCNDLGSLAVKMVQTDRHIVLPLVYRLIELALILPVATASVERAFSAISIIKTELRNKMGDDWLNYSMVCNIEREIFAKVDDDAIIYRFQDYRFRKGTLPRRSSVGSSSTVDQVMEDTDEANN</sequence>
<dbReference type="Proteomes" id="UP000015106">
    <property type="component" value="Chromosome 7"/>
</dbReference>
<accession>A0A8R7QXA9</accession>
<dbReference type="InterPro" id="IPR025398">
    <property type="entry name" value="DUF4371"/>
</dbReference>
<reference evidence="4" key="1">
    <citation type="journal article" date="2013" name="Nature">
        <title>Draft genome of the wheat A-genome progenitor Triticum urartu.</title>
        <authorList>
            <person name="Ling H.Q."/>
            <person name="Zhao S."/>
            <person name="Liu D."/>
            <person name="Wang J."/>
            <person name="Sun H."/>
            <person name="Zhang C."/>
            <person name="Fan H."/>
            <person name="Li D."/>
            <person name="Dong L."/>
            <person name="Tao Y."/>
            <person name="Gao C."/>
            <person name="Wu H."/>
            <person name="Li Y."/>
            <person name="Cui Y."/>
            <person name="Guo X."/>
            <person name="Zheng S."/>
            <person name="Wang B."/>
            <person name="Yu K."/>
            <person name="Liang Q."/>
            <person name="Yang W."/>
            <person name="Lou X."/>
            <person name="Chen J."/>
            <person name="Feng M."/>
            <person name="Jian J."/>
            <person name="Zhang X."/>
            <person name="Luo G."/>
            <person name="Jiang Y."/>
            <person name="Liu J."/>
            <person name="Wang Z."/>
            <person name="Sha Y."/>
            <person name="Zhang B."/>
            <person name="Wu H."/>
            <person name="Tang D."/>
            <person name="Shen Q."/>
            <person name="Xue P."/>
            <person name="Zou S."/>
            <person name="Wang X."/>
            <person name="Liu X."/>
            <person name="Wang F."/>
            <person name="Yang Y."/>
            <person name="An X."/>
            <person name="Dong Z."/>
            <person name="Zhang K."/>
            <person name="Zhang X."/>
            <person name="Luo M.C."/>
            <person name="Dvorak J."/>
            <person name="Tong Y."/>
            <person name="Wang J."/>
            <person name="Yang H."/>
            <person name="Li Z."/>
            <person name="Wang D."/>
            <person name="Zhang A."/>
            <person name="Wang J."/>
        </authorList>
    </citation>
    <scope>NUCLEOTIDE SEQUENCE</scope>
    <source>
        <strain evidence="4">cv. G1812</strain>
    </source>
</reference>
<feature type="compositionally biased region" description="Acidic residues" evidence="1">
    <location>
        <begin position="576"/>
        <end position="585"/>
    </location>
</feature>
<evidence type="ECO:0000313" key="3">
    <source>
        <dbReference type="EnsemblPlants" id="TuG1812G0700001507.01.T02"/>
    </source>
</evidence>
<evidence type="ECO:0000256" key="1">
    <source>
        <dbReference type="SAM" id="MobiDB-lite"/>
    </source>
</evidence>
<dbReference type="PANTHER" id="PTHR11697">
    <property type="entry name" value="GENERAL TRANSCRIPTION FACTOR 2-RELATED ZINC FINGER PROTEIN"/>
    <property type="match status" value="1"/>
</dbReference>
<dbReference type="InterPro" id="IPR055298">
    <property type="entry name" value="AtLOH3-like"/>
</dbReference>
<feature type="domain" description="DUF4371" evidence="2">
    <location>
        <begin position="16"/>
        <end position="135"/>
    </location>
</feature>
<dbReference type="SUPFAM" id="SSF53098">
    <property type="entry name" value="Ribonuclease H-like"/>
    <property type="match status" value="1"/>
</dbReference>
<proteinExistence type="predicted"/>
<keyword evidence="4" id="KW-1185">Reference proteome</keyword>
<reference evidence="3" key="3">
    <citation type="submission" date="2022-06" db="UniProtKB">
        <authorList>
            <consortium name="EnsemblPlants"/>
        </authorList>
    </citation>
    <scope>IDENTIFICATION</scope>
</reference>
<evidence type="ECO:0000313" key="4">
    <source>
        <dbReference type="Proteomes" id="UP000015106"/>
    </source>
</evidence>